<accession>A0A0A9GAM0</accession>
<name>A0A0A9GAM0_ARUDO</name>
<proteinExistence type="predicted"/>
<evidence type="ECO:0000256" key="1">
    <source>
        <dbReference type="SAM" id="Phobius"/>
    </source>
</evidence>
<evidence type="ECO:0000313" key="2">
    <source>
        <dbReference type="EMBL" id="JAE21532.1"/>
    </source>
</evidence>
<protein>
    <submittedName>
        <fullName evidence="2">Uncharacterized protein</fullName>
    </submittedName>
</protein>
<dbReference type="EMBL" id="GBRH01176364">
    <property type="protein sequence ID" value="JAE21532.1"/>
    <property type="molecule type" value="Transcribed_RNA"/>
</dbReference>
<sequence>MIWMQLKSMLYLITFLILAFFLVIYWFLWYYQLQFNEAGFVWLLLVLSLECLVYDVFEHTDF</sequence>
<feature type="transmembrane region" description="Helical" evidence="1">
    <location>
        <begin position="40"/>
        <end position="57"/>
    </location>
</feature>
<organism evidence="2">
    <name type="scientific">Arundo donax</name>
    <name type="common">Giant reed</name>
    <name type="synonym">Donax arundinaceus</name>
    <dbReference type="NCBI Taxonomy" id="35708"/>
    <lineage>
        <taxon>Eukaryota</taxon>
        <taxon>Viridiplantae</taxon>
        <taxon>Streptophyta</taxon>
        <taxon>Embryophyta</taxon>
        <taxon>Tracheophyta</taxon>
        <taxon>Spermatophyta</taxon>
        <taxon>Magnoliopsida</taxon>
        <taxon>Liliopsida</taxon>
        <taxon>Poales</taxon>
        <taxon>Poaceae</taxon>
        <taxon>PACMAD clade</taxon>
        <taxon>Arundinoideae</taxon>
        <taxon>Arundineae</taxon>
        <taxon>Arundo</taxon>
    </lineage>
</organism>
<feature type="transmembrane region" description="Helical" evidence="1">
    <location>
        <begin position="9"/>
        <end position="28"/>
    </location>
</feature>
<keyword evidence="1" id="KW-0472">Membrane</keyword>
<reference evidence="2" key="1">
    <citation type="submission" date="2014-09" db="EMBL/GenBank/DDBJ databases">
        <authorList>
            <person name="Magalhaes I.L.F."/>
            <person name="Oliveira U."/>
            <person name="Santos F.R."/>
            <person name="Vidigal T.H.D.A."/>
            <person name="Brescovit A.D."/>
            <person name="Santos A.J."/>
        </authorList>
    </citation>
    <scope>NUCLEOTIDE SEQUENCE</scope>
    <source>
        <tissue evidence="2">Shoot tissue taken approximately 20 cm above the soil surface</tissue>
    </source>
</reference>
<keyword evidence="1" id="KW-1133">Transmembrane helix</keyword>
<keyword evidence="1" id="KW-0812">Transmembrane</keyword>
<dbReference type="AlphaFoldDB" id="A0A0A9GAM0"/>
<reference evidence="2" key="2">
    <citation type="journal article" date="2015" name="Data Brief">
        <title>Shoot transcriptome of the giant reed, Arundo donax.</title>
        <authorList>
            <person name="Barrero R.A."/>
            <person name="Guerrero F.D."/>
            <person name="Moolhuijzen P."/>
            <person name="Goolsby J.A."/>
            <person name="Tidwell J."/>
            <person name="Bellgard S.E."/>
            <person name="Bellgard M.I."/>
        </authorList>
    </citation>
    <scope>NUCLEOTIDE SEQUENCE</scope>
    <source>
        <tissue evidence="2">Shoot tissue taken approximately 20 cm above the soil surface</tissue>
    </source>
</reference>